<dbReference type="EMBL" id="DF196780">
    <property type="protein sequence ID" value="GAC75258.1"/>
    <property type="molecule type" value="Genomic_DNA"/>
</dbReference>
<proteinExistence type="predicted"/>
<evidence type="ECO:0000256" key="1">
    <source>
        <dbReference type="SAM" id="MobiDB-lite"/>
    </source>
</evidence>
<name>M9MEF6_PSEA3</name>
<feature type="compositionally biased region" description="Polar residues" evidence="1">
    <location>
        <begin position="160"/>
        <end position="174"/>
    </location>
</feature>
<dbReference type="OrthoDB" id="2555793at2759"/>
<protein>
    <submittedName>
        <fullName evidence="2">Uncharacterized protein</fullName>
    </submittedName>
</protein>
<reference evidence="3" key="1">
    <citation type="journal article" date="2013" name="Genome Announc.">
        <title>Genome sequence of the basidiomycetous yeast Pseudozyma antarctica T-34, a producer of the glycolipid biosurfactants mannosylerythritol lipids.</title>
        <authorList>
            <person name="Morita T."/>
            <person name="Koike H."/>
            <person name="Koyama Y."/>
            <person name="Hagiwara H."/>
            <person name="Ito E."/>
            <person name="Fukuoka T."/>
            <person name="Imura T."/>
            <person name="Machida M."/>
            <person name="Kitamoto D."/>
        </authorList>
    </citation>
    <scope>NUCLEOTIDE SEQUENCE [LARGE SCALE GENOMIC DNA]</scope>
    <source>
        <strain evidence="3">T-34</strain>
    </source>
</reference>
<organism evidence="2 3">
    <name type="scientific">Pseudozyma antarctica (strain T-34)</name>
    <name type="common">Yeast</name>
    <name type="synonym">Candida antarctica</name>
    <dbReference type="NCBI Taxonomy" id="1151754"/>
    <lineage>
        <taxon>Eukaryota</taxon>
        <taxon>Fungi</taxon>
        <taxon>Dikarya</taxon>
        <taxon>Basidiomycota</taxon>
        <taxon>Ustilaginomycotina</taxon>
        <taxon>Ustilaginomycetes</taxon>
        <taxon>Ustilaginales</taxon>
        <taxon>Ustilaginaceae</taxon>
        <taxon>Moesziomyces</taxon>
    </lineage>
</organism>
<feature type="compositionally biased region" description="Low complexity" evidence="1">
    <location>
        <begin position="80"/>
        <end position="117"/>
    </location>
</feature>
<feature type="compositionally biased region" description="Pro residues" evidence="1">
    <location>
        <begin position="491"/>
        <end position="500"/>
    </location>
</feature>
<evidence type="ECO:0000313" key="2">
    <source>
        <dbReference type="EMBL" id="GAC75258.1"/>
    </source>
</evidence>
<evidence type="ECO:0000313" key="3">
    <source>
        <dbReference type="Proteomes" id="UP000011976"/>
    </source>
</evidence>
<accession>M9MEF6</accession>
<feature type="compositionally biased region" description="Low complexity" evidence="1">
    <location>
        <begin position="10"/>
        <end position="19"/>
    </location>
</feature>
<gene>
    <name evidence="2" type="ORF">PANT_14c00123</name>
</gene>
<feature type="region of interest" description="Disordered" evidence="1">
    <location>
        <begin position="460"/>
        <end position="500"/>
    </location>
</feature>
<feature type="compositionally biased region" description="Pro residues" evidence="1">
    <location>
        <begin position="465"/>
        <end position="482"/>
    </location>
</feature>
<dbReference type="STRING" id="1151754.M9MEF6"/>
<feature type="compositionally biased region" description="Basic and acidic residues" evidence="1">
    <location>
        <begin position="124"/>
        <end position="158"/>
    </location>
</feature>
<sequence>MSRAPPLMPSSSGSHTYSSPKLGAAAIYSTSSPTGSPRPYFAQHLPGTLSPYRDASSRYAHLGSPRISSLSRDATAALKASSYPTSSSRPTSPTPGSRSPSPSSDSDASDASVSRESLATGQQHHHDSREHAHPPLSRHDSSGRGDSQYPRHDGHDEPGTSASAKGTSADSPNSLRRAHQLQPIDTKICMLLPAVARQPGAVSQLRTSAANRFALSALPQQAGRDSCTLFLARNVALLSRALPGWTEPVSRCPFDPLAPTLAQLTARHLTPIGLVVAGCMQVERHHVDLHALLPHKLGCRADADVRNGGGSAAKWPLGLLLAPSGDFLISHALLGHWPWQLQLKPTHTPHRQKLSTAPSQGPRLPQLFFQSLCLAPPRPAFSAALAASASQAPPAAILPPFRVLWSLSPSRAAAFLQVSPLATPSASSVCLVAACFVWIRGTARRDGRPASLASARYSTQTSPLALPPLPCLAPTTSPPPPSISTASFLPPSVPPRKPTA</sequence>
<dbReference type="Proteomes" id="UP000011976">
    <property type="component" value="Unassembled WGS sequence"/>
</dbReference>
<feature type="region of interest" description="Disordered" evidence="1">
    <location>
        <begin position="1"/>
        <end position="20"/>
    </location>
</feature>
<feature type="region of interest" description="Disordered" evidence="1">
    <location>
        <begin position="27"/>
        <end position="176"/>
    </location>
</feature>
<dbReference type="AlphaFoldDB" id="M9MEF6"/>